<organism evidence="3 4">
    <name type="scientific">Heterobasidion irregulare (strain TC 32-1)</name>
    <dbReference type="NCBI Taxonomy" id="747525"/>
    <lineage>
        <taxon>Eukaryota</taxon>
        <taxon>Fungi</taxon>
        <taxon>Dikarya</taxon>
        <taxon>Basidiomycota</taxon>
        <taxon>Agaricomycotina</taxon>
        <taxon>Agaricomycetes</taxon>
        <taxon>Russulales</taxon>
        <taxon>Bondarzewiaceae</taxon>
        <taxon>Heterobasidion</taxon>
        <taxon>Heterobasidion annosum species complex</taxon>
    </lineage>
</organism>
<keyword evidence="2" id="KW-0472">Membrane</keyword>
<feature type="compositionally biased region" description="Polar residues" evidence="1">
    <location>
        <begin position="222"/>
        <end position="235"/>
    </location>
</feature>
<name>W4KNL5_HETIT</name>
<evidence type="ECO:0000313" key="3">
    <source>
        <dbReference type="EMBL" id="ETW86646.1"/>
    </source>
</evidence>
<evidence type="ECO:0000256" key="1">
    <source>
        <dbReference type="SAM" id="MobiDB-lite"/>
    </source>
</evidence>
<gene>
    <name evidence="3" type="ORF">HETIRDRAFT_145117</name>
</gene>
<keyword evidence="4" id="KW-1185">Reference proteome</keyword>
<dbReference type="Proteomes" id="UP000030671">
    <property type="component" value="Unassembled WGS sequence"/>
</dbReference>
<dbReference type="HOGENOM" id="CLU_102614_0_0_1"/>
<dbReference type="eggNOG" id="ENOG502SC5J">
    <property type="taxonomic scope" value="Eukaryota"/>
</dbReference>
<keyword evidence="2" id="KW-0812">Transmembrane</keyword>
<dbReference type="AlphaFoldDB" id="W4KNL5"/>
<feature type="transmembrane region" description="Helical" evidence="2">
    <location>
        <begin position="69"/>
        <end position="89"/>
    </location>
</feature>
<feature type="region of interest" description="Disordered" evidence="1">
    <location>
        <begin position="220"/>
        <end position="249"/>
    </location>
</feature>
<dbReference type="OrthoDB" id="73901at2759"/>
<dbReference type="InParanoid" id="W4KNL5"/>
<dbReference type="GeneID" id="20667063"/>
<dbReference type="RefSeq" id="XP_009540649.1">
    <property type="nucleotide sequence ID" value="XM_009542354.1"/>
</dbReference>
<dbReference type="KEGG" id="hir:HETIRDRAFT_145117"/>
<reference evidence="3 4" key="1">
    <citation type="journal article" date="2012" name="New Phytol.">
        <title>Insight into trade-off between wood decay and parasitism from the genome of a fungal forest pathogen.</title>
        <authorList>
            <person name="Olson A."/>
            <person name="Aerts A."/>
            <person name="Asiegbu F."/>
            <person name="Belbahri L."/>
            <person name="Bouzid O."/>
            <person name="Broberg A."/>
            <person name="Canback B."/>
            <person name="Coutinho P.M."/>
            <person name="Cullen D."/>
            <person name="Dalman K."/>
            <person name="Deflorio G."/>
            <person name="van Diepen L.T."/>
            <person name="Dunand C."/>
            <person name="Duplessis S."/>
            <person name="Durling M."/>
            <person name="Gonthier P."/>
            <person name="Grimwood J."/>
            <person name="Fossdal C.G."/>
            <person name="Hansson D."/>
            <person name="Henrissat B."/>
            <person name="Hietala A."/>
            <person name="Himmelstrand K."/>
            <person name="Hoffmeister D."/>
            <person name="Hogberg N."/>
            <person name="James T.Y."/>
            <person name="Karlsson M."/>
            <person name="Kohler A."/>
            <person name="Kues U."/>
            <person name="Lee Y.H."/>
            <person name="Lin Y.C."/>
            <person name="Lind M."/>
            <person name="Lindquist E."/>
            <person name="Lombard V."/>
            <person name="Lucas S."/>
            <person name="Lunden K."/>
            <person name="Morin E."/>
            <person name="Murat C."/>
            <person name="Park J."/>
            <person name="Raffaello T."/>
            <person name="Rouze P."/>
            <person name="Salamov A."/>
            <person name="Schmutz J."/>
            <person name="Solheim H."/>
            <person name="Stahlberg J."/>
            <person name="Velez H."/>
            <person name="de Vries R.P."/>
            <person name="Wiebenga A."/>
            <person name="Woodward S."/>
            <person name="Yakovlev I."/>
            <person name="Garbelotto M."/>
            <person name="Martin F."/>
            <person name="Grigoriev I.V."/>
            <person name="Stenlid J."/>
        </authorList>
    </citation>
    <scope>NUCLEOTIDE SEQUENCE [LARGE SCALE GENOMIC DNA]</scope>
    <source>
        <strain evidence="3 4">TC 32-1</strain>
    </source>
</reference>
<feature type="region of interest" description="Disordered" evidence="1">
    <location>
        <begin position="120"/>
        <end position="166"/>
    </location>
</feature>
<keyword evidence="2" id="KW-1133">Transmembrane helix</keyword>
<sequence>MDGWQDSLHFSFIGEHVLFTELRLKSFSSFFLGSVITVVICLLERFLTLTIARHWTPCRSVGRSRLQNALWRTGLYWVVTLLRLLYMLISMTFHVGLILLMVTSLSLGQFVIEYLEQPQPPTSGRDTYRPIDSDPFYSRSPVSSFDKPRSPPTIRPRAKSKSKPSDIFIHPNYSNISRADAMAVEMGIHGDTDRVKSNTAAEDDNAWELGKGRAVARELLRGSSSSHTRTASQQMLFRIEDGESEDEQG</sequence>
<proteinExistence type="predicted"/>
<evidence type="ECO:0000256" key="2">
    <source>
        <dbReference type="SAM" id="Phobius"/>
    </source>
</evidence>
<dbReference type="EMBL" id="KI925454">
    <property type="protein sequence ID" value="ETW86646.1"/>
    <property type="molecule type" value="Genomic_DNA"/>
</dbReference>
<accession>W4KNL5</accession>
<protein>
    <submittedName>
        <fullName evidence="3">Copper transporter</fullName>
    </submittedName>
</protein>
<feature type="transmembrane region" description="Helical" evidence="2">
    <location>
        <begin position="27"/>
        <end position="48"/>
    </location>
</feature>
<evidence type="ECO:0000313" key="4">
    <source>
        <dbReference type="Proteomes" id="UP000030671"/>
    </source>
</evidence>